<dbReference type="PATRIC" id="fig|1230459.4.peg.1202"/>
<accession>L9Z601</accession>
<protein>
    <recommendedName>
        <fullName evidence="2">Inner membrane protein YgaP-like transmembrane domain-containing protein</fullName>
    </recommendedName>
</protein>
<comment type="caution">
    <text evidence="3">The sequence shown here is derived from an EMBL/GenBank/DDBJ whole genome shotgun (WGS) entry which is preliminary data.</text>
</comment>
<evidence type="ECO:0000259" key="2">
    <source>
        <dbReference type="Pfam" id="PF11127"/>
    </source>
</evidence>
<keyword evidence="1" id="KW-0472">Membrane</keyword>
<dbReference type="InterPro" id="IPR021309">
    <property type="entry name" value="YgaP-like_TM"/>
</dbReference>
<gene>
    <name evidence="3" type="ORF">C486_05986</name>
</gene>
<sequence>MGSTDRIVRAVVGAVLAAVGIVIRGGALEFGTTLGGVALVIGIVFLGTALVRTCLLYRILGIDTSESA</sequence>
<dbReference type="Proteomes" id="UP000011592">
    <property type="component" value="Unassembled WGS sequence"/>
</dbReference>
<reference evidence="3 4" key="1">
    <citation type="journal article" date="2014" name="PLoS Genet.">
        <title>Phylogenetically driven sequencing of extremely halophilic archaea reveals strategies for static and dynamic osmo-response.</title>
        <authorList>
            <person name="Becker E.A."/>
            <person name="Seitzer P.M."/>
            <person name="Tritt A."/>
            <person name="Larsen D."/>
            <person name="Krusor M."/>
            <person name="Yao A.I."/>
            <person name="Wu D."/>
            <person name="Madern D."/>
            <person name="Eisen J.A."/>
            <person name="Darling A.E."/>
            <person name="Facciotti M.T."/>
        </authorList>
    </citation>
    <scope>NUCLEOTIDE SEQUENCE [LARGE SCALE GENOMIC DNA]</scope>
    <source>
        <strain evidence="3 4">JCM 14663</strain>
    </source>
</reference>
<keyword evidence="4" id="KW-1185">Reference proteome</keyword>
<keyword evidence="1" id="KW-0812">Transmembrane</keyword>
<evidence type="ECO:0000313" key="3">
    <source>
        <dbReference type="EMBL" id="ELY81925.1"/>
    </source>
</evidence>
<keyword evidence="1" id="KW-1133">Transmembrane helix</keyword>
<dbReference type="EMBL" id="AOIJ01000040">
    <property type="protein sequence ID" value="ELY81925.1"/>
    <property type="molecule type" value="Genomic_DNA"/>
</dbReference>
<evidence type="ECO:0000313" key="4">
    <source>
        <dbReference type="Proteomes" id="UP000011592"/>
    </source>
</evidence>
<feature type="transmembrane region" description="Helical" evidence="1">
    <location>
        <begin position="33"/>
        <end position="51"/>
    </location>
</feature>
<feature type="domain" description="Inner membrane protein YgaP-like transmembrane" evidence="2">
    <location>
        <begin position="1"/>
        <end position="66"/>
    </location>
</feature>
<dbReference type="Pfam" id="PF11127">
    <property type="entry name" value="YgaP-like_TM"/>
    <property type="match status" value="1"/>
</dbReference>
<feature type="transmembrane region" description="Helical" evidence="1">
    <location>
        <begin position="7"/>
        <end position="27"/>
    </location>
</feature>
<name>L9Z601_9EURY</name>
<proteinExistence type="predicted"/>
<dbReference type="AlphaFoldDB" id="L9Z601"/>
<evidence type="ECO:0000256" key="1">
    <source>
        <dbReference type="SAM" id="Phobius"/>
    </source>
</evidence>
<organism evidence="3 4">
    <name type="scientific">Natrinema gari JCM 14663</name>
    <dbReference type="NCBI Taxonomy" id="1230459"/>
    <lineage>
        <taxon>Archaea</taxon>
        <taxon>Methanobacteriati</taxon>
        <taxon>Methanobacteriota</taxon>
        <taxon>Stenosarchaea group</taxon>
        <taxon>Halobacteria</taxon>
        <taxon>Halobacteriales</taxon>
        <taxon>Natrialbaceae</taxon>
        <taxon>Natrinema</taxon>
    </lineage>
</organism>